<feature type="compositionally biased region" description="Low complexity" evidence="1">
    <location>
        <begin position="91"/>
        <end position="101"/>
    </location>
</feature>
<dbReference type="Proteomes" id="UP000605361">
    <property type="component" value="Unassembled WGS sequence"/>
</dbReference>
<proteinExistence type="predicted"/>
<protein>
    <submittedName>
        <fullName evidence="2">Uncharacterized protein</fullName>
    </submittedName>
</protein>
<evidence type="ECO:0000313" key="3">
    <source>
        <dbReference type="Proteomes" id="UP000605361"/>
    </source>
</evidence>
<name>A0A931EZM7_9ACTN</name>
<gene>
    <name evidence="2" type="ORF">ITP53_11360</name>
</gene>
<organism evidence="2 3">
    <name type="scientific">Nonomuraea cypriaca</name>
    <dbReference type="NCBI Taxonomy" id="1187855"/>
    <lineage>
        <taxon>Bacteria</taxon>
        <taxon>Bacillati</taxon>
        <taxon>Actinomycetota</taxon>
        <taxon>Actinomycetes</taxon>
        <taxon>Streptosporangiales</taxon>
        <taxon>Streptosporangiaceae</taxon>
        <taxon>Nonomuraea</taxon>
    </lineage>
</organism>
<comment type="caution">
    <text evidence="2">The sequence shown here is derived from an EMBL/GenBank/DDBJ whole genome shotgun (WGS) entry which is preliminary data.</text>
</comment>
<sequence>MAAKKQQQRPVRYVGAAAVARWIEISPASVSIYRNRYAETDHPCPEPDVIVQIEAGREVPGWLPEREEEWREWARTRVGPGVGGGRPPKTPAGKGKAATTA</sequence>
<evidence type="ECO:0000256" key="1">
    <source>
        <dbReference type="SAM" id="MobiDB-lite"/>
    </source>
</evidence>
<accession>A0A931EZM7</accession>
<feature type="region of interest" description="Disordered" evidence="1">
    <location>
        <begin position="76"/>
        <end position="101"/>
    </location>
</feature>
<reference evidence="2" key="1">
    <citation type="submission" date="2020-11" db="EMBL/GenBank/DDBJ databases">
        <title>Whole-genome analyses of Nonomuraea sp. K274.</title>
        <authorList>
            <person name="Veyisoglu A."/>
        </authorList>
    </citation>
    <scope>NUCLEOTIDE SEQUENCE</scope>
    <source>
        <strain evidence="2">K274</strain>
    </source>
</reference>
<dbReference type="EMBL" id="JADOGI010000026">
    <property type="protein sequence ID" value="MBF8186336.1"/>
    <property type="molecule type" value="Genomic_DNA"/>
</dbReference>
<keyword evidence="3" id="KW-1185">Reference proteome</keyword>
<dbReference type="AlphaFoldDB" id="A0A931EZM7"/>
<evidence type="ECO:0000313" key="2">
    <source>
        <dbReference type="EMBL" id="MBF8186336.1"/>
    </source>
</evidence>